<keyword evidence="3" id="KW-1185">Reference proteome</keyword>
<feature type="region of interest" description="Disordered" evidence="1">
    <location>
        <begin position="38"/>
        <end position="283"/>
    </location>
</feature>
<reference evidence="2 3" key="1">
    <citation type="submission" date="2018-01" db="EMBL/GenBank/DDBJ databases">
        <title>Harnessing the power of phylogenomics to disentangle the directionality and signatures of interkingdom host jumping in the parasitic fungal genus Tolypocladium.</title>
        <authorList>
            <person name="Quandt C.A."/>
            <person name="Patterson W."/>
            <person name="Spatafora J.W."/>
        </authorList>
    </citation>
    <scope>NUCLEOTIDE SEQUENCE [LARGE SCALE GENOMIC DNA]</scope>
    <source>
        <strain evidence="2 3">NRBC 100945</strain>
    </source>
</reference>
<evidence type="ECO:0000313" key="2">
    <source>
        <dbReference type="EMBL" id="POR38833.1"/>
    </source>
</evidence>
<protein>
    <submittedName>
        <fullName evidence="2">Uncharacterized protein</fullName>
    </submittedName>
</protein>
<dbReference type="AlphaFoldDB" id="A0A2S4L8S1"/>
<proteinExistence type="predicted"/>
<evidence type="ECO:0000313" key="3">
    <source>
        <dbReference type="Proteomes" id="UP000237481"/>
    </source>
</evidence>
<feature type="compositionally biased region" description="Low complexity" evidence="1">
    <location>
        <begin position="136"/>
        <end position="151"/>
    </location>
</feature>
<comment type="caution">
    <text evidence="2">The sequence shown here is derived from an EMBL/GenBank/DDBJ whole genome shotgun (WGS) entry which is preliminary data.</text>
</comment>
<feature type="compositionally biased region" description="Basic residues" evidence="1">
    <location>
        <begin position="79"/>
        <end position="98"/>
    </location>
</feature>
<feature type="compositionally biased region" description="Pro residues" evidence="1">
    <location>
        <begin position="234"/>
        <end position="244"/>
    </location>
</feature>
<sequence>ASLSSPTSIHPPPFDSPFHLFSPSTSTRIATTTLLPRLPRAPQAGAGQSLLNPNGVRRPPDHHGDQPVAPQHQDGVGKPARKGRHRRDRLRQHQHRPAPRVAPLRPPPHGPEQQRIASARAQQPSAERQQQHQPRRQLQLARAAVVQRHAGPPCPGPQRQARRRPRPRALPLRRIRLARRLVREGRQDRRPRVHEPGLVDGPEPAHRPAGHLPAQLRPRRARPPKGRSSTGPLRPAPVRLPDPAGPAAAAEPVQRKRAAHGRGGGRTAIAGAGRRRRQGGRVRQEVWQEAGQCRHLWRWRDDWRQHCEQHLLTRRGGIRCMDRPKRGGSLHAGVVALGIDMSYDNLFSSVLLP</sequence>
<accession>A0A2S4L8S1</accession>
<feature type="non-terminal residue" evidence="2">
    <location>
        <position position="353"/>
    </location>
</feature>
<feature type="region of interest" description="Disordered" evidence="1">
    <location>
        <begin position="1"/>
        <end position="21"/>
    </location>
</feature>
<dbReference type="EMBL" id="PKSG01000097">
    <property type="protein sequence ID" value="POR38833.1"/>
    <property type="molecule type" value="Genomic_DNA"/>
</dbReference>
<organism evidence="2 3">
    <name type="scientific">Tolypocladium paradoxum</name>
    <dbReference type="NCBI Taxonomy" id="94208"/>
    <lineage>
        <taxon>Eukaryota</taxon>
        <taxon>Fungi</taxon>
        <taxon>Dikarya</taxon>
        <taxon>Ascomycota</taxon>
        <taxon>Pezizomycotina</taxon>
        <taxon>Sordariomycetes</taxon>
        <taxon>Hypocreomycetidae</taxon>
        <taxon>Hypocreales</taxon>
        <taxon>Ophiocordycipitaceae</taxon>
        <taxon>Tolypocladium</taxon>
    </lineage>
</organism>
<feature type="compositionally biased region" description="Basic residues" evidence="1">
    <location>
        <begin position="160"/>
        <end position="180"/>
    </location>
</feature>
<feature type="non-terminal residue" evidence="2">
    <location>
        <position position="1"/>
    </location>
</feature>
<dbReference type="OrthoDB" id="10602087at2759"/>
<name>A0A2S4L8S1_9HYPO</name>
<feature type="compositionally biased region" description="Basic and acidic residues" evidence="1">
    <location>
        <begin position="181"/>
        <end position="197"/>
    </location>
</feature>
<evidence type="ECO:0000256" key="1">
    <source>
        <dbReference type="SAM" id="MobiDB-lite"/>
    </source>
</evidence>
<dbReference type="Proteomes" id="UP000237481">
    <property type="component" value="Unassembled WGS sequence"/>
</dbReference>
<gene>
    <name evidence="2" type="ORF">TPAR_00957</name>
</gene>